<evidence type="ECO:0000256" key="6">
    <source>
        <dbReference type="ARBA" id="ARBA00022741"/>
    </source>
</evidence>
<keyword evidence="9" id="KW-0812">Transmembrane</keyword>
<dbReference type="PANTHER" id="PTHR41523">
    <property type="entry name" value="TWO-COMPONENT SYSTEM SENSOR PROTEIN"/>
    <property type="match status" value="1"/>
</dbReference>
<evidence type="ECO:0000256" key="3">
    <source>
        <dbReference type="ARBA" id="ARBA00012438"/>
    </source>
</evidence>
<dbReference type="eggNOG" id="COG3920">
    <property type="taxonomic scope" value="Bacteria"/>
</dbReference>
<evidence type="ECO:0000256" key="1">
    <source>
        <dbReference type="ARBA" id="ARBA00000085"/>
    </source>
</evidence>
<proteinExistence type="predicted"/>
<feature type="transmembrane region" description="Helical" evidence="9">
    <location>
        <begin position="79"/>
        <end position="97"/>
    </location>
</feature>
<dbReference type="Gene3D" id="1.10.8.500">
    <property type="entry name" value="HAMP domain in histidine kinase"/>
    <property type="match status" value="1"/>
</dbReference>
<evidence type="ECO:0000313" key="12">
    <source>
        <dbReference type="Proteomes" id="UP000011058"/>
    </source>
</evidence>
<evidence type="ECO:0000256" key="7">
    <source>
        <dbReference type="ARBA" id="ARBA00022777"/>
    </source>
</evidence>
<dbReference type="PROSITE" id="PS50885">
    <property type="entry name" value="HAMP"/>
    <property type="match status" value="1"/>
</dbReference>
<dbReference type="Proteomes" id="UP000011058">
    <property type="component" value="Chromosome"/>
</dbReference>
<dbReference type="Pfam" id="PF07568">
    <property type="entry name" value="HisKA_2"/>
    <property type="match status" value="1"/>
</dbReference>
<feature type="transmembrane region" description="Helical" evidence="9">
    <location>
        <begin position="235"/>
        <end position="253"/>
    </location>
</feature>
<protein>
    <recommendedName>
        <fullName evidence="3">histidine kinase</fullName>
        <ecNumber evidence="3">2.7.13.3</ecNumber>
    </recommendedName>
</protein>
<keyword evidence="4" id="KW-0597">Phosphoprotein</keyword>
<dbReference type="SMR" id="I0KDD1"/>
<keyword evidence="6" id="KW-0547">Nucleotide-binding</keyword>
<dbReference type="GO" id="GO:0004673">
    <property type="term" value="F:protein histidine kinase activity"/>
    <property type="evidence" value="ECO:0007669"/>
    <property type="project" value="UniProtKB-EC"/>
</dbReference>
<dbReference type="CDD" id="cd06225">
    <property type="entry name" value="HAMP"/>
    <property type="match status" value="1"/>
</dbReference>
<feature type="transmembrane region" description="Helical" evidence="9">
    <location>
        <begin position="134"/>
        <end position="155"/>
    </location>
</feature>
<feature type="domain" description="HAMP" evidence="10">
    <location>
        <begin position="296"/>
        <end position="348"/>
    </location>
</feature>
<dbReference type="SUPFAM" id="SSF55874">
    <property type="entry name" value="ATPase domain of HSP90 chaperone/DNA topoisomerase II/histidine kinase"/>
    <property type="match status" value="1"/>
</dbReference>
<feature type="transmembrane region" description="Helical" evidence="9">
    <location>
        <begin position="202"/>
        <end position="223"/>
    </location>
</feature>
<dbReference type="InterPro" id="IPR011495">
    <property type="entry name" value="Sig_transdc_His_kin_sub2_dim/P"/>
</dbReference>
<dbReference type="Gene3D" id="3.30.565.10">
    <property type="entry name" value="Histidine kinase-like ATPase, C-terminal domain"/>
    <property type="match status" value="1"/>
</dbReference>
<dbReference type="Pfam" id="PF00672">
    <property type="entry name" value="HAMP"/>
    <property type="match status" value="1"/>
</dbReference>
<dbReference type="Pfam" id="PF02518">
    <property type="entry name" value="HATPase_c"/>
    <property type="match status" value="1"/>
</dbReference>
<comment type="subcellular location">
    <subcellularLocation>
        <location evidence="2">Membrane</location>
    </subcellularLocation>
</comment>
<comment type="catalytic activity">
    <reaction evidence="1">
        <text>ATP + protein L-histidine = ADP + protein N-phospho-L-histidine.</text>
        <dbReference type="EC" id="2.7.13.3"/>
    </reaction>
</comment>
<keyword evidence="9" id="KW-1133">Transmembrane helix</keyword>
<dbReference type="eggNOG" id="COG5000">
    <property type="taxonomic scope" value="Bacteria"/>
</dbReference>
<evidence type="ECO:0000256" key="4">
    <source>
        <dbReference type="ARBA" id="ARBA00022553"/>
    </source>
</evidence>
<feature type="transmembrane region" description="Helical" evidence="9">
    <location>
        <begin position="176"/>
        <end position="196"/>
    </location>
</feature>
<dbReference type="HOGENOM" id="CLU_451099_0_0_10"/>
<dbReference type="SMART" id="SM00304">
    <property type="entry name" value="HAMP"/>
    <property type="match status" value="1"/>
</dbReference>
<evidence type="ECO:0000256" key="8">
    <source>
        <dbReference type="ARBA" id="ARBA00022840"/>
    </source>
</evidence>
<keyword evidence="9" id="KW-0472">Membrane</keyword>
<keyword evidence="5 11" id="KW-0808">Transferase</keyword>
<evidence type="ECO:0000259" key="10">
    <source>
        <dbReference type="PROSITE" id="PS50885"/>
    </source>
</evidence>
<dbReference type="Gene3D" id="3.30.450.20">
    <property type="entry name" value="PAS domain"/>
    <property type="match status" value="1"/>
</dbReference>
<keyword evidence="12" id="KW-1185">Reference proteome</keyword>
<dbReference type="SUPFAM" id="SSF158472">
    <property type="entry name" value="HAMP domain-like"/>
    <property type="match status" value="1"/>
</dbReference>
<organism evidence="11 12">
    <name type="scientific">Fibrella aestuarina BUZ 2</name>
    <dbReference type="NCBI Taxonomy" id="1166018"/>
    <lineage>
        <taxon>Bacteria</taxon>
        <taxon>Pseudomonadati</taxon>
        <taxon>Bacteroidota</taxon>
        <taxon>Cytophagia</taxon>
        <taxon>Cytophagales</taxon>
        <taxon>Spirosomataceae</taxon>
        <taxon>Fibrella</taxon>
    </lineage>
</organism>
<feature type="transmembrane region" description="Helical" evidence="9">
    <location>
        <begin position="39"/>
        <end position="59"/>
    </location>
</feature>
<evidence type="ECO:0000256" key="9">
    <source>
        <dbReference type="SAM" id="Phobius"/>
    </source>
</evidence>
<evidence type="ECO:0000256" key="5">
    <source>
        <dbReference type="ARBA" id="ARBA00022679"/>
    </source>
</evidence>
<dbReference type="GO" id="GO:0007165">
    <property type="term" value="P:signal transduction"/>
    <property type="evidence" value="ECO:0007669"/>
    <property type="project" value="InterPro"/>
</dbReference>
<accession>I0KDD1</accession>
<dbReference type="RefSeq" id="WP_015333233.1">
    <property type="nucleotide sequence ID" value="NC_020054.1"/>
</dbReference>
<feature type="transmembrane region" description="Helical" evidence="9">
    <location>
        <begin position="6"/>
        <end position="27"/>
    </location>
</feature>
<dbReference type="PANTHER" id="PTHR41523:SF8">
    <property type="entry name" value="ETHYLENE RESPONSE SENSOR PROTEIN"/>
    <property type="match status" value="1"/>
</dbReference>
<keyword evidence="7 11" id="KW-0418">Kinase</keyword>
<evidence type="ECO:0000256" key="2">
    <source>
        <dbReference type="ARBA" id="ARBA00004370"/>
    </source>
</evidence>
<reference evidence="11 12" key="1">
    <citation type="journal article" date="2012" name="J. Bacteriol.">
        <title>Genome Sequence of Fibrella aestuarina BUZ 2T, a Filamentous Marine Bacterium.</title>
        <authorList>
            <person name="Filippini M."/>
            <person name="Qi W."/>
            <person name="Blom J."/>
            <person name="Goesmann A."/>
            <person name="Smits T.H."/>
            <person name="Bagheri H.C."/>
        </authorList>
    </citation>
    <scope>NUCLEOTIDE SEQUENCE [LARGE SCALE GENOMIC DNA]</scope>
    <source>
        <strain evidence="12">BUZ 2T</strain>
    </source>
</reference>
<dbReference type="OrthoDB" id="9767435at2"/>
<dbReference type="InterPro" id="IPR003594">
    <property type="entry name" value="HATPase_dom"/>
</dbReference>
<sequence>MPYFLLHTNSIMSLCLTIITGSVWLFLLKSSVRTPIRNWLTLFYFAQTAWQFSEIFHYSIHPDYVGSLAYKLLLTGWDLPALALLETAYVQVNYLFIADTYPKERRVMLRAMTILSVLFCVFIAWNEFHNDSNISLLNFAGFLYGTICNSWALIICIRKIFALHRQQHPDSDGIRWLTFVNVIFVVMCVLVVTFGFYSTIGYWTYCSLLWSGNLAQIVVYLNFAAVPINLKAKQIGFAQVTVASILLTVMLVFCPPVDITNLAPRLLQQPSLLKITLLIIGTATINILLLPHLIKKTLTDPVLRLLAGVQHVNAGDLSIQVVQTTQDEVGILTQHFNQMTQSLHNAHAELTRYAQTLEEQVADRTAELRADKARIEEQSMQLQTVMRELHHRVKNNLAIVSGLLSLQLNRLEDQQAMKAFQEGQRRIEAIALIHQRLYQSQELTAIDMGQFVEELTLSTMLAYGYQPGSIKLHINSDVEVLDIDMAVPLSLIINELLTNCFKYAIPNVPDPSLSISLVKQDGLLLEVADNGPGIDIDLWNKPSTSFGKRLIKGLSEQTGGILTVENRMPQCSSRKSTRLHDEPLLVAEQLGTLFRLAIPDLKLMQ</sequence>
<dbReference type="InterPro" id="IPR036890">
    <property type="entry name" value="HATPase_C_sf"/>
</dbReference>
<dbReference type="EC" id="2.7.13.3" evidence="3"/>
<dbReference type="GO" id="GO:0005524">
    <property type="term" value="F:ATP binding"/>
    <property type="evidence" value="ECO:0007669"/>
    <property type="project" value="UniProtKB-KW"/>
</dbReference>
<dbReference type="KEGG" id="fae:FAES_4134"/>
<dbReference type="SMART" id="SM00387">
    <property type="entry name" value="HATPase_c"/>
    <property type="match status" value="1"/>
</dbReference>
<evidence type="ECO:0000313" key="11">
    <source>
        <dbReference type="EMBL" id="CCH02134.1"/>
    </source>
</evidence>
<keyword evidence="8" id="KW-0067">ATP-binding</keyword>
<gene>
    <name evidence="11" type="ORF">FAES_4134</name>
</gene>
<dbReference type="GO" id="GO:0016020">
    <property type="term" value="C:membrane"/>
    <property type="evidence" value="ECO:0007669"/>
    <property type="project" value="UniProtKB-SubCell"/>
</dbReference>
<feature type="transmembrane region" description="Helical" evidence="9">
    <location>
        <begin position="273"/>
        <end position="294"/>
    </location>
</feature>
<dbReference type="AlphaFoldDB" id="I0KDD1"/>
<dbReference type="InterPro" id="IPR003660">
    <property type="entry name" value="HAMP_dom"/>
</dbReference>
<name>I0KDD1_9BACT</name>
<dbReference type="STRING" id="1166018.FAES_4134"/>
<feature type="transmembrane region" description="Helical" evidence="9">
    <location>
        <begin position="109"/>
        <end position="128"/>
    </location>
</feature>
<dbReference type="EMBL" id="HE796683">
    <property type="protein sequence ID" value="CCH02134.1"/>
    <property type="molecule type" value="Genomic_DNA"/>
</dbReference>